<dbReference type="Proteomes" id="UP000789759">
    <property type="component" value="Unassembled WGS sequence"/>
</dbReference>
<reference evidence="1" key="1">
    <citation type="submission" date="2021-06" db="EMBL/GenBank/DDBJ databases">
        <authorList>
            <person name="Kallberg Y."/>
            <person name="Tangrot J."/>
            <person name="Rosling A."/>
        </authorList>
    </citation>
    <scope>NUCLEOTIDE SEQUENCE</scope>
    <source>
        <strain evidence="1">FL966</strain>
    </source>
</reference>
<dbReference type="EMBL" id="CAJVQA010006003">
    <property type="protein sequence ID" value="CAG8632050.1"/>
    <property type="molecule type" value="Genomic_DNA"/>
</dbReference>
<organism evidence="1 2">
    <name type="scientific">Cetraspora pellucida</name>
    <dbReference type="NCBI Taxonomy" id="1433469"/>
    <lineage>
        <taxon>Eukaryota</taxon>
        <taxon>Fungi</taxon>
        <taxon>Fungi incertae sedis</taxon>
        <taxon>Mucoromycota</taxon>
        <taxon>Glomeromycotina</taxon>
        <taxon>Glomeromycetes</taxon>
        <taxon>Diversisporales</taxon>
        <taxon>Gigasporaceae</taxon>
        <taxon>Cetraspora</taxon>
    </lineage>
</organism>
<dbReference type="OrthoDB" id="2447844at2759"/>
<protein>
    <submittedName>
        <fullName evidence="1">19158_t:CDS:1</fullName>
    </submittedName>
</protein>
<comment type="caution">
    <text evidence="1">The sequence shown here is derived from an EMBL/GenBank/DDBJ whole genome shotgun (WGS) entry which is preliminary data.</text>
</comment>
<proteinExistence type="predicted"/>
<dbReference type="AlphaFoldDB" id="A0A9N9DE28"/>
<keyword evidence="2" id="KW-1185">Reference proteome</keyword>
<evidence type="ECO:0000313" key="2">
    <source>
        <dbReference type="Proteomes" id="UP000789759"/>
    </source>
</evidence>
<sequence>MQEIRELTPAGQIKRPPYNVIAEWIQRAWDVIDTQLIKCSFKCCGILVSSNGLEENLIFNYDQVEGYDQVKGYDQVEGYEVEGSKADELIFIDSLPQQHLLQQGLPQQHFLFQQDTSPQQYFSPQQGSSQQYFLPQQYFSSQQGSSQQYPPLQQSFTAQQCFLSQPYLPNQPNSLDVQEVEFEYYYTQNEVENFMNQWVE</sequence>
<accession>A0A9N9DE28</accession>
<evidence type="ECO:0000313" key="1">
    <source>
        <dbReference type="EMBL" id="CAG8632050.1"/>
    </source>
</evidence>
<name>A0A9N9DE28_9GLOM</name>
<gene>
    <name evidence="1" type="ORF">CPELLU_LOCUS8434</name>
</gene>